<evidence type="ECO:0000313" key="5">
    <source>
        <dbReference type="Proteomes" id="UP000198145"/>
    </source>
</evidence>
<dbReference type="InterPro" id="IPR001647">
    <property type="entry name" value="HTH_TetR"/>
</dbReference>
<dbReference type="Gene3D" id="1.10.357.10">
    <property type="entry name" value="Tetracycline Repressor, domain 2"/>
    <property type="match status" value="1"/>
</dbReference>
<evidence type="ECO:0000256" key="2">
    <source>
        <dbReference type="PROSITE-ProRule" id="PRU00335"/>
    </source>
</evidence>
<dbReference type="EMBL" id="NJBA01000003">
    <property type="protein sequence ID" value="OWP51392.1"/>
    <property type="molecule type" value="Genomic_DNA"/>
</dbReference>
<dbReference type="GO" id="GO:0003677">
    <property type="term" value="F:DNA binding"/>
    <property type="evidence" value="ECO:0007669"/>
    <property type="project" value="UniProtKB-UniRule"/>
</dbReference>
<feature type="DNA-binding region" description="H-T-H motif" evidence="2">
    <location>
        <begin position="29"/>
        <end position="48"/>
    </location>
</feature>
<dbReference type="AlphaFoldDB" id="A0A246FAP2"/>
<protein>
    <submittedName>
        <fullName evidence="4">TetR family transcriptional regulator</fullName>
    </submittedName>
</protein>
<comment type="caution">
    <text evidence="4">The sequence shown here is derived from an EMBL/GenBank/DDBJ whole genome shotgun (WGS) entry which is preliminary data.</text>
</comment>
<dbReference type="PROSITE" id="PS50977">
    <property type="entry name" value="HTH_TETR_2"/>
    <property type="match status" value="1"/>
</dbReference>
<dbReference type="SUPFAM" id="SSF46689">
    <property type="entry name" value="Homeodomain-like"/>
    <property type="match status" value="1"/>
</dbReference>
<proteinExistence type="predicted"/>
<dbReference type="STRING" id="46680.GCA_000807755_02077"/>
<evidence type="ECO:0000259" key="3">
    <source>
        <dbReference type="PROSITE" id="PS50977"/>
    </source>
</evidence>
<accession>A0A246FAP2</accession>
<dbReference type="eggNOG" id="COG1309">
    <property type="taxonomic scope" value="Bacteria"/>
</dbReference>
<keyword evidence="1 2" id="KW-0238">DNA-binding</keyword>
<reference evidence="4 5" key="1">
    <citation type="submission" date="2017-06" db="EMBL/GenBank/DDBJ databases">
        <title>Draft genome of Pseudomonas nitroreducens DF05.</title>
        <authorList>
            <person name="Iyer R."/>
        </authorList>
    </citation>
    <scope>NUCLEOTIDE SEQUENCE [LARGE SCALE GENOMIC DNA]</scope>
    <source>
        <strain evidence="4 5">DF05</strain>
    </source>
</reference>
<organism evidence="4 5">
    <name type="scientific">Pseudomonas nitroreducens</name>
    <dbReference type="NCBI Taxonomy" id="46680"/>
    <lineage>
        <taxon>Bacteria</taxon>
        <taxon>Pseudomonadati</taxon>
        <taxon>Pseudomonadota</taxon>
        <taxon>Gammaproteobacteria</taxon>
        <taxon>Pseudomonadales</taxon>
        <taxon>Pseudomonadaceae</taxon>
        <taxon>Pseudomonas</taxon>
    </lineage>
</organism>
<evidence type="ECO:0000256" key="1">
    <source>
        <dbReference type="ARBA" id="ARBA00023125"/>
    </source>
</evidence>
<dbReference type="RefSeq" id="WP_088417524.1">
    <property type="nucleotide sequence ID" value="NZ_NJBA01000003.1"/>
</dbReference>
<dbReference type="InterPro" id="IPR009057">
    <property type="entry name" value="Homeodomain-like_sf"/>
</dbReference>
<name>A0A246FAP2_PSENT</name>
<gene>
    <name evidence="4" type="ORF">CEG18_11100</name>
</gene>
<evidence type="ECO:0000313" key="4">
    <source>
        <dbReference type="EMBL" id="OWP51392.1"/>
    </source>
</evidence>
<dbReference type="Proteomes" id="UP000198145">
    <property type="component" value="Unassembled WGS sequence"/>
</dbReference>
<feature type="domain" description="HTH tetR-type" evidence="3">
    <location>
        <begin position="6"/>
        <end position="66"/>
    </location>
</feature>
<dbReference type="Pfam" id="PF00440">
    <property type="entry name" value="TetR_N"/>
    <property type="match status" value="1"/>
</dbReference>
<sequence>MARTKTVSDEALLDAAMALMVREGPDAVTFAAVGREVGLSAATLVQRHATKAEFLRAVLLRAWDRLDEQTAQLDASAELSPEGAVQMLVAMFPVGEGETDYAEGLLILREDMRDPLLRERGAQWGAALAGALGRRLSDDPQRQPILGRLMASQWQGAQLWWAFERQDDPASAIGAELRRWCEVVLKAEKVAG</sequence>